<dbReference type="EMBL" id="JAMFLX010000031">
    <property type="protein sequence ID" value="MCL6271743.1"/>
    <property type="molecule type" value="Genomic_DNA"/>
</dbReference>
<proteinExistence type="predicted"/>
<reference evidence="1 2" key="1">
    <citation type="submission" date="2022-05" db="EMBL/GenBank/DDBJ databases">
        <authorList>
            <person name="Park J.-S."/>
        </authorList>
    </citation>
    <scope>NUCLEOTIDE SEQUENCE [LARGE SCALE GENOMIC DNA]</scope>
    <source>
        <strain evidence="1 2">2012CJ34-2</strain>
    </source>
</reference>
<dbReference type="Proteomes" id="UP001203338">
    <property type="component" value="Unassembled WGS sequence"/>
</dbReference>
<organism evidence="1 2">
    <name type="scientific">Parendozoicomonas callyspongiae</name>
    <dbReference type="NCBI Taxonomy" id="2942213"/>
    <lineage>
        <taxon>Bacteria</taxon>
        <taxon>Pseudomonadati</taxon>
        <taxon>Pseudomonadota</taxon>
        <taxon>Gammaproteobacteria</taxon>
        <taxon>Oceanospirillales</taxon>
        <taxon>Endozoicomonadaceae</taxon>
        <taxon>Parendozoicomonas</taxon>
    </lineage>
</organism>
<gene>
    <name evidence="1" type="ORF">M3P05_17630</name>
</gene>
<comment type="caution">
    <text evidence="1">The sequence shown here is derived from an EMBL/GenBank/DDBJ whole genome shotgun (WGS) entry which is preliminary data.</text>
</comment>
<accession>A0ABT0PK43</accession>
<evidence type="ECO:0000313" key="2">
    <source>
        <dbReference type="Proteomes" id="UP001203338"/>
    </source>
</evidence>
<keyword evidence="2" id="KW-1185">Reference proteome</keyword>
<name>A0ABT0PK43_9GAMM</name>
<protein>
    <submittedName>
        <fullName evidence="1">Uncharacterized protein</fullName>
    </submittedName>
</protein>
<dbReference type="RefSeq" id="WP_249701389.1">
    <property type="nucleotide sequence ID" value="NZ_JAMFLX010000031.1"/>
</dbReference>
<sequence>MGLPWGVKETVAADHAAVVADFIAKSENTELPLGGDSKFKKAILLKGGLKEMKGKHLLIYRYQLT</sequence>
<evidence type="ECO:0000313" key="1">
    <source>
        <dbReference type="EMBL" id="MCL6271743.1"/>
    </source>
</evidence>